<feature type="transmembrane region" description="Helical" evidence="1">
    <location>
        <begin position="134"/>
        <end position="153"/>
    </location>
</feature>
<keyword evidence="4" id="KW-1185">Reference proteome</keyword>
<dbReference type="Pfam" id="PF00892">
    <property type="entry name" value="EamA"/>
    <property type="match status" value="2"/>
</dbReference>
<evidence type="ECO:0000313" key="4">
    <source>
        <dbReference type="Proteomes" id="UP001242010"/>
    </source>
</evidence>
<dbReference type="Proteomes" id="UP001242010">
    <property type="component" value="Chromosome"/>
</dbReference>
<dbReference type="PANTHER" id="PTHR12715:SF4">
    <property type="entry name" value="EAMA DOMAIN-CONTAINING PROTEIN"/>
    <property type="match status" value="1"/>
</dbReference>
<feature type="transmembrane region" description="Helical" evidence="1">
    <location>
        <begin position="218"/>
        <end position="240"/>
    </location>
</feature>
<keyword evidence="1" id="KW-1133">Transmembrane helix</keyword>
<feature type="transmembrane region" description="Helical" evidence="1">
    <location>
        <begin position="107"/>
        <end position="127"/>
    </location>
</feature>
<dbReference type="InterPro" id="IPR052756">
    <property type="entry name" value="Alkyne_AA_exporter"/>
</dbReference>
<feature type="domain" description="EamA" evidence="2">
    <location>
        <begin position="161"/>
        <end position="294"/>
    </location>
</feature>
<protein>
    <submittedName>
        <fullName evidence="3">Membrane protein</fullName>
    </submittedName>
</protein>
<dbReference type="InterPro" id="IPR000620">
    <property type="entry name" value="EamA_dom"/>
</dbReference>
<name>A0ABN6UU21_9BACT</name>
<dbReference type="SUPFAM" id="SSF103481">
    <property type="entry name" value="Multidrug resistance efflux transporter EmrE"/>
    <property type="match status" value="2"/>
</dbReference>
<evidence type="ECO:0000259" key="2">
    <source>
        <dbReference type="Pfam" id="PF00892"/>
    </source>
</evidence>
<keyword evidence="1" id="KW-0472">Membrane</keyword>
<proteinExistence type="predicted"/>
<feature type="transmembrane region" description="Helical" evidence="1">
    <location>
        <begin position="192"/>
        <end position="212"/>
    </location>
</feature>
<feature type="transmembrane region" description="Helical" evidence="1">
    <location>
        <begin position="159"/>
        <end position="180"/>
    </location>
</feature>
<dbReference type="Gene3D" id="1.10.3730.20">
    <property type="match status" value="1"/>
</dbReference>
<keyword evidence="1" id="KW-0812">Transmembrane</keyword>
<evidence type="ECO:0000256" key="1">
    <source>
        <dbReference type="SAM" id="Phobius"/>
    </source>
</evidence>
<accession>A0ABN6UU21</accession>
<feature type="transmembrane region" description="Helical" evidence="1">
    <location>
        <begin position="252"/>
        <end position="272"/>
    </location>
</feature>
<gene>
    <name evidence="3" type="ORF">GETHOR_03450</name>
</gene>
<dbReference type="PANTHER" id="PTHR12715">
    <property type="entry name" value="TRANSPORTER, DRUG/METABOLITE EXPORTER FAMILY"/>
    <property type="match status" value="1"/>
</dbReference>
<dbReference type="InterPro" id="IPR037185">
    <property type="entry name" value="EmrE-like"/>
</dbReference>
<organism evidence="3 4">
    <name type="scientific">Geothrix oryzae</name>
    <dbReference type="NCBI Taxonomy" id="2927975"/>
    <lineage>
        <taxon>Bacteria</taxon>
        <taxon>Pseudomonadati</taxon>
        <taxon>Acidobacteriota</taxon>
        <taxon>Holophagae</taxon>
        <taxon>Holophagales</taxon>
        <taxon>Holophagaceae</taxon>
        <taxon>Geothrix</taxon>
    </lineage>
</organism>
<feature type="transmembrane region" description="Helical" evidence="1">
    <location>
        <begin position="278"/>
        <end position="294"/>
    </location>
</feature>
<feature type="transmembrane region" description="Helical" evidence="1">
    <location>
        <begin position="78"/>
        <end position="95"/>
    </location>
</feature>
<feature type="domain" description="EamA" evidence="2">
    <location>
        <begin position="40"/>
        <end position="150"/>
    </location>
</feature>
<evidence type="ECO:0000313" key="3">
    <source>
        <dbReference type="EMBL" id="BDU68244.1"/>
    </source>
</evidence>
<feature type="transmembrane region" description="Helical" evidence="1">
    <location>
        <begin position="49"/>
        <end position="66"/>
    </location>
</feature>
<dbReference type="EMBL" id="AP027079">
    <property type="protein sequence ID" value="BDU68244.1"/>
    <property type="molecule type" value="Genomic_DNA"/>
</dbReference>
<reference evidence="4" key="1">
    <citation type="journal article" date="2023" name="Int. J. Syst. Evol. Microbiol.">
        <title>Mesoterricola silvestris gen. nov., sp. nov., Mesoterricola sediminis sp. nov., Geothrix oryzae sp. nov., Geothrix edaphica sp. nov., Geothrix rubra sp. nov., and Geothrix limicola sp. nov., six novel members of Acidobacteriota isolated from soils.</title>
        <authorList>
            <person name="Itoh H."/>
            <person name="Sugisawa Y."/>
            <person name="Mise K."/>
            <person name="Xu Z."/>
            <person name="Kuniyasu M."/>
            <person name="Ushijima N."/>
            <person name="Kawano K."/>
            <person name="Kobayashi E."/>
            <person name="Shiratori Y."/>
            <person name="Masuda Y."/>
            <person name="Senoo K."/>
        </authorList>
    </citation>
    <scope>NUCLEOTIDE SEQUENCE [LARGE SCALE GENOMIC DNA]</scope>
    <source>
        <strain evidence="4">Red222</strain>
    </source>
</reference>
<sequence>MTWKREPRTWTAIAGVLLLWASAFAGIRAGLRLTPAGAPGLDGYGPGELALLRFGTASTVLALYALATRMRLPARADLPRIGLAGFLGISIYHVALNFGEVTVQAGAASLLISAAPVFTALLSAMFLHERLTRIGWGGILLAFAGVSLIALSGGKGLRFTPGALLILLSAAVAAVFSILSKQDLRRYAAIEFTSYAIWAGTLPMLVFLPGLVRQAPQAAPAATLAVVYLGIFPAAIAYVLWNYALARMPAGLLSSFLYLSPVIASLIAWVWLREVPTPLTVLGGGIAIAGVIVVQTRGHARGQG</sequence>
<dbReference type="RefSeq" id="WP_286354868.1">
    <property type="nucleotide sequence ID" value="NZ_AP027079.1"/>
</dbReference>